<evidence type="ECO:0000313" key="2">
    <source>
        <dbReference type="Proteomes" id="UP000824055"/>
    </source>
</evidence>
<evidence type="ECO:0000313" key="1">
    <source>
        <dbReference type="EMBL" id="HIZ68737.1"/>
    </source>
</evidence>
<reference evidence="1" key="2">
    <citation type="submission" date="2021-04" db="EMBL/GenBank/DDBJ databases">
        <authorList>
            <person name="Gilroy R."/>
        </authorList>
    </citation>
    <scope>NUCLEOTIDE SEQUENCE</scope>
    <source>
        <strain evidence="1">ChiHecec3B27-8219</strain>
    </source>
</reference>
<sequence>MADDFCKFFDAMMAKYTLNPPQKAEMPPFFYPVKGRSYDDYHPFS</sequence>
<name>A0A9D2JW35_9BACT</name>
<gene>
    <name evidence="1" type="ORF">H9966_02465</name>
</gene>
<proteinExistence type="predicted"/>
<comment type="caution">
    <text evidence="1">The sequence shown here is derived from an EMBL/GenBank/DDBJ whole genome shotgun (WGS) entry which is preliminary data.</text>
</comment>
<accession>A0A9D2JW35</accession>
<dbReference type="Proteomes" id="UP000824055">
    <property type="component" value="Unassembled WGS sequence"/>
</dbReference>
<organism evidence="1 2">
    <name type="scientific">Candidatus Prevotella avicola</name>
    <dbReference type="NCBI Taxonomy" id="2838738"/>
    <lineage>
        <taxon>Bacteria</taxon>
        <taxon>Pseudomonadati</taxon>
        <taxon>Bacteroidota</taxon>
        <taxon>Bacteroidia</taxon>
        <taxon>Bacteroidales</taxon>
        <taxon>Prevotellaceae</taxon>
        <taxon>Prevotella</taxon>
    </lineage>
</organism>
<protein>
    <submittedName>
        <fullName evidence="1">Uncharacterized protein</fullName>
    </submittedName>
</protein>
<dbReference type="AlphaFoldDB" id="A0A9D2JW35"/>
<dbReference type="EMBL" id="DXBE01000021">
    <property type="protein sequence ID" value="HIZ68737.1"/>
    <property type="molecule type" value="Genomic_DNA"/>
</dbReference>
<reference evidence="1" key="1">
    <citation type="journal article" date="2021" name="PeerJ">
        <title>Extensive microbial diversity within the chicken gut microbiome revealed by metagenomics and culture.</title>
        <authorList>
            <person name="Gilroy R."/>
            <person name="Ravi A."/>
            <person name="Getino M."/>
            <person name="Pursley I."/>
            <person name="Horton D.L."/>
            <person name="Alikhan N.F."/>
            <person name="Baker D."/>
            <person name="Gharbi K."/>
            <person name="Hall N."/>
            <person name="Watson M."/>
            <person name="Adriaenssens E.M."/>
            <person name="Foster-Nyarko E."/>
            <person name="Jarju S."/>
            <person name="Secka A."/>
            <person name="Antonio M."/>
            <person name="Oren A."/>
            <person name="Chaudhuri R.R."/>
            <person name="La Ragione R."/>
            <person name="Hildebrand F."/>
            <person name="Pallen M.J."/>
        </authorList>
    </citation>
    <scope>NUCLEOTIDE SEQUENCE</scope>
    <source>
        <strain evidence="1">ChiHecec3B27-8219</strain>
    </source>
</reference>